<dbReference type="AlphaFoldDB" id="A0A395J6J4"/>
<organism evidence="1 2">
    <name type="scientific">Monilinia fructigena</name>
    <dbReference type="NCBI Taxonomy" id="38457"/>
    <lineage>
        <taxon>Eukaryota</taxon>
        <taxon>Fungi</taxon>
        <taxon>Dikarya</taxon>
        <taxon>Ascomycota</taxon>
        <taxon>Pezizomycotina</taxon>
        <taxon>Leotiomycetes</taxon>
        <taxon>Helotiales</taxon>
        <taxon>Sclerotiniaceae</taxon>
        <taxon>Monilinia</taxon>
    </lineage>
</organism>
<evidence type="ECO:0000313" key="2">
    <source>
        <dbReference type="Proteomes" id="UP000249056"/>
    </source>
</evidence>
<gene>
    <name evidence="1" type="ORF">DID88_008837</name>
</gene>
<name>A0A395J6J4_9HELO</name>
<comment type="caution">
    <text evidence="1">The sequence shown here is derived from an EMBL/GenBank/DDBJ whole genome shotgun (WGS) entry which is preliminary data.</text>
</comment>
<protein>
    <submittedName>
        <fullName evidence="1">Uncharacterized protein</fullName>
    </submittedName>
</protein>
<sequence>MLIFQAPTSHLISSHLIRNQNKNHPRSIQISHNIHINIVQTLHPFTQTLNEPSNIQPSTNAFHLCNQT</sequence>
<evidence type="ECO:0000313" key="1">
    <source>
        <dbReference type="EMBL" id="RAL68125.1"/>
    </source>
</evidence>
<dbReference type="Proteomes" id="UP000249056">
    <property type="component" value="Unassembled WGS sequence"/>
</dbReference>
<proteinExistence type="predicted"/>
<dbReference type="EMBL" id="QKRW01000002">
    <property type="protein sequence ID" value="RAL68125.1"/>
    <property type="molecule type" value="Genomic_DNA"/>
</dbReference>
<keyword evidence="2" id="KW-1185">Reference proteome</keyword>
<reference evidence="1 2" key="1">
    <citation type="submission" date="2018-06" db="EMBL/GenBank/DDBJ databases">
        <title>Genome Sequence of the Brown Rot Fungal Pathogen Monilinia fructigena.</title>
        <authorList>
            <person name="Landi L."/>
            <person name="De Miccolis Angelini R.M."/>
            <person name="Pollastro S."/>
            <person name="Abate D."/>
            <person name="Faretra F."/>
            <person name="Romanazzi G."/>
        </authorList>
    </citation>
    <scope>NUCLEOTIDE SEQUENCE [LARGE SCALE GENOMIC DNA]</scope>
    <source>
        <strain evidence="1 2">Mfrg269</strain>
    </source>
</reference>
<accession>A0A395J6J4</accession>